<keyword evidence="2" id="KW-1185">Reference proteome</keyword>
<evidence type="ECO:0000313" key="2">
    <source>
        <dbReference type="Proteomes" id="UP000605427"/>
    </source>
</evidence>
<name>A0ABQ1ZWK2_9BACL</name>
<organism evidence="1 2">
    <name type="scientific">Saccharibacillus endophyticus</name>
    <dbReference type="NCBI Taxonomy" id="2060666"/>
    <lineage>
        <taxon>Bacteria</taxon>
        <taxon>Bacillati</taxon>
        <taxon>Bacillota</taxon>
        <taxon>Bacilli</taxon>
        <taxon>Bacillales</taxon>
        <taxon>Paenibacillaceae</taxon>
        <taxon>Saccharibacillus</taxon>
    </lineage>
</organism>
<evidence type="ECO:0000313" key="1">
    <source>
        <dbReference type="EMBL" id="GGH79011.1"/>
    </source>
</evidence>
<gene>
    <name evidence="1" type="ORF">GCM10007362_25160</name>
</gene>
<proteinExistence type="predicted"/>
<comment type="caution">
    <text evidence="1">The sequence shown here is derived from an EMBL/GenBank/DDBJ whole genome shotgun (WGS) entry which is preliminary data.</text>
</comment>
<dbReference type="EMBL" id="BMDD01000003">
    <property type="protein sequence ID" value="GGH79011.1"/>
    <property type="molecule type" value="Genomic_DNA"/>
</dbReference>
<sequence>MKDLAEHFVLPFSYLQRLTDDTGVFQHTKFGVPDRSKGYTSDDNARALIACVLSYAKRQDESVLNLAHTYLSFLYHAQNPDGSFRNFMNYDRSFSETVGSDDCQGRCVWALGCVIAHNKLPDNLQNTCKYMLDRALPHLETLSSPRALSYALIGLTAVLEAPRALEYTLPHARSEAFDPAFLPQARIEALVHASAERLRLNYERYRQEDWHWYEDSLTYGNAMLPWALLKVSGLSPENGAYAAIAKESLEFLTQKTFVSEGFFRPIGSHGWYERGKTSALYDEQPIEACEMMFACLEAYRVFKVHFYYELAVRCFEWFHGGNSIQQTLIDADTGGCYDGIHSKGLNLNQGSENIVSYCMARAVMLPIRHAARNSVSKEAGSG</sequence>
<keyword evidence="1" id="KW-0808">Transferase</keyword>
<dbReference type="Proteomes" id="UP000605427">
    <property type="component" value="Unassembled WGS sequence"/>
</dbReference>
<reference evidence="2" key="1">
    <citation type="journal article" date="2019" name="Int. J. Syst. Evol. Microbiol.">
        <title>The Global Catalogue of Microorganisms (GCM) 10K type strain sequencing project: providing services to taxonomists for standard genome sequencing and annotation.</title>
        <authorList>
            <consortium name="The Broad Institute Genomics Platform"/>
            <consortium name="The Broad Institute Genome Sequencing Center for Infectious Disease"/>
            <person name="Wu L."/>
            <person name="Ma J."/>
        </authorList>
    </citation>
    <scope>NUCLEOTIDE SEQUENCE [LARGE SCALE GENOMIC DNA]</scope>
    <source>
        <strain evidence="2">CCM 8702</strain>
    </source>
</reference>
<dbReference type="RefSeq" id="WP_172243827.1">
    <property type="nucleotide sequence ID" value="NZ_BMDD01000003.1"/>
</dbReference>
<dbReference type="GO" id="GO:0016740">
    <property type="term" value="F:transferase activity"/>
    <property type="evidence" value="ECO:0007669"/>
    <property type="project" value="UniProtKB-KW"/>
</dbReference>
<protein>
    <submittedName>
        <fullName evidence="1">Glycosyl transferase</fullName>
    </submittedName>
</protein>
<accession>A0ABQ1ZWK2</accession>
<dbReference type="SUPFAM" id="SSF48208">
    <property type="entry name" value="Six-hairpin glycosidases"/>
    <property type="match status" value="2"/>
</dbReference>
<dbReference type="InterPro" id="IPR008928">
    <property type="entry name" value="6-hairpin_glycosidase_sf"/>
</dbReference>